<dbReference type="InParanoid" id="A0A0C9Z1T0"/>
<feature type="chain" id="PRO_5002223532" evidence="1">
    <location>
        <begin position="31"/>
        <end position="182"/>
    </location>
</feature>
<keyword evidence="3" id="KW-1185">Reference proteome</keyword>
<evidence type="ECO:0000313" key="3">
    <source>
        <dbReference type="Proteomes" id="UP000054485"/>
    </source>
</evidence>
<name>A0A0C9Z1T0_9AGAM</name>
<protein>
    <submittedName>
        <fullName evidence="2">Uncharacterized protein</fullName>
    </submittedName>
</protein>
<dbReference type="EMBL" id="KN836988">
    <property type="protein sequence ID" value="KIK31445.1"/>
    <property type="molecule type" value="Genomic_DNA"/>
</dbReference>
<organism evidence="2 3">
    <name type="scientific">Suillus luteus UH-Slu-Lm8-n1</name>
    <dbReference type="NCBI Taxonomy" id="930992"/>
    <lineage>
        <taxon>Eukaryota</taxon>
        <taxon>Fungi</taxon>
        <taxon>Dikarya</taxon>
        <taxon>Basidiomycota</taxon>
        <taxon>Agaricomycotina</taxon>
        <taxon>Agaricomycetes</taxon>
        <taxon>Agaricomycetidae</taxon>
        <taxon>Boletales</taxon>
        <taxon>Suillineae</taxon>
        <taxon>Suillaceae</taxon>
        <taxon>Suillus</taxon>
    </lineage>
</organism>
<keyword evidence="1" id="KW-0732">Signal</keyword>
<dbReference type="OrthoDB" id="2658589at2759"/>
<feature type="signal peptide" evidence="1">
    <location>
        <begin position="1"/>
        <end position="30"/>
    </location>
</feature>
<evidence type="ECO:0000313" key="2">
    <source>
        <dbReference type="EMBL" id="KIK31445.1"/>
    </source>
</evidence>
<reference evidence="3" key="2">
    <citation type="submission" date="2015-01" db="EMBL/GenBank/DDBJ databases">
        <title>Evolutionary Origins and Diversification of the Mycorrhizal Mutualists.</title>
        <authorList>
            <consortium name="DOE Joint Genome Institute"/>
            <consortium name="Mycorrhizal Genomics Consortium"/>
            <person name="Kohler A."/>
            <person name="Kuo A."/>
            <person name="Nagy L.G."/>
            <person name="Floudas D."/>
            <person name="Copeland A."/>
            <person name="Barry K.W."/>
            <person name="Cichocki N."/>
            <person name="Veneault-Fourrey C."/>
            <person name="LaButti K."/>
            <person name="Lindquist E.A."/>
            <person name="Lipzen A."/>
            <person name="Lundell T."/>
            <person name="Morin E."/>
            <person name="Murat C."/>
            <person name="Riley R."/>
            <person name="Ohm R."/>
            <person name="Sun H."/>
            <person name="Tunlid A."/>
            <person name="Henrissat B."/>
            <person name="Grigoriev I.V."/>
            <person name="Hibbett D.S."/>
            <person name="Martin F."/>
        </authorList>
    </citation>
    <scope>NUCLEOTIDE SEQUENCE [LARGE SCALE GENOMIC DNA]</scope>
    <source>
        <strain evidence="3">UH-Slu-Lm8-n1</strain>
    </source>
</reference>
<accession>A0A0C9Z1T0</accession>
<dbReference type="AlphaFoldDB" id="A0A0C9Z1T0"/>
<sequence>MRAAFLHGGLIWRLALHSLGFDHLPSVIEGISTEAIPFGDLLVGDGGQTYYDDGLSEEEIDFMCGTYYIDLREWTTVVSWWPRPNAWNVSGLNVGFWSARCEDWFQTRLGNIQEGVSRTRHALTNDTNGPITSTQWKCSLKFQPATNKITRNMSAACYDFMARASDVHGPASSHGPAKAGPD</sequence>
<proteinExistence type="predicted"/>
<reference evidence="2 3" key="1">
    <citation type="submission" date="2014-04" db="EMBL/GenBank/DDBJ databases">
        <authorList>
            <consortium name="DOE Joint Genome Institute"/>
            <person name="Kuo A."/>
            <person name="Ruytinx J."/>
            <person name="Rineau F."/>
            <person name="Colpaert J."/>
            <person name="Kohler A."/>
            <person name="Nagy L.G."/>
            <person name="Floudas D."/>
            <person name="Copeland A."/>
            <person name="Barry K.W."/>
            <person name="Cichocki N."/>
            <person name="Veneault-Fourrey C."/>
            <person name="LaButti K."/>
            <person name="Lindquist E.A."/>
            <person name="Lipzen A."/>
            <person name="Lundell T."/>
            <person name="Morin E."/>
            <person name="Murat C."/>
            <person name="Sun H."/>
            <person name="Tunlid A."/>
            <person name="Henrissat B."/>
            <person name="Grigoriev I.V."/>
            <person name="Hibbett D.S."/>
            <person name="Martin F."/>
            <person name="Nordberg H.P."/>
            <person name="Cantor M.N."/>
            <person name="Hua S.X."/>
        </authorList>
    </citation>
    <scope>NUCLEOTIDE SEQUENCE [LARGE SCALE GENOMIC DNA]</scope>
    <source>
        <strain evidence="2 3">UH-Slu-Lm8-n1</strain>
    </source>
</reference>
<dbReference type="HOGENOM" id="CLU_105533_0_0_1"/>
<gene>
    <name evidence="2" type="ORF">CY34DRAFT_103292</name>
</gene>
<dbReference type="Proteomes" id="UP000054485">
    <property type="component" value="Unassembled WGS sequence"/>
</dbReference>
<evidence type="ECO:0000256" key="1">
    <source>
        <dbReference type="SAM" id="SignalP"/>
    </source>
</evidence>